<proteinExistence type="predicted"/>
<dbReference type="InterPro" id="IPR013823">
    <property type="entry name" value="Ribosomal_bL12_C"/>
</dbReference>
<sequence length="94" mass="10408">MALIKCVECNHEVSEFAESCPNCGCPISISKNKKNANNTYSVILISCGERKVKIIQQVRKITGFDLSKAKKIADNLSYVKTNCSVEEANQIKIL</sequence>
<protein>
    <recommendedName>
        <fullName evidence="1">Large ribosomal subunit protein bL12 C-terminal domain-containing protein</fullName>
    </recommendedName>
</protein>
<organism evidence="2 3">
    <name type="scientific">Sporofaciens musculi</name>
    <dbReference type="NCBI Taxonomy" id="2681861"/>
    <lineage>
        <taxon>Bacteria</taxon>
        <taxon>Bacillati</taxon>
        <taxon>Bacillota</taxon>
        <taxon>Clostridia</taxon>
        <taxon>Lachnospirales</taxon>
        <taxon>Lachnospiraceae</taxon>
        <taxon>Sporofaciens</taxon>
    </lineage>
</organism>
<keyword evidence="3" id="KW-1185">Reference proteome</keyword>
<gene>
    <name evidence="2" type="ORF">GN277_19125</name>
</gene>
<dbReference type="EMBL" id="WUQX01000001">
    <property type="protein sequence ID" value="MXP77411.1"/>
    <property type="molecule type" value="Genomic_DNA"/>
</dbReference>
<dbReference type="SUPFAM" id="SSF54736">
    <property type="entry name" value="ClpS-like"/>
    <property type="match status" value="1"/>
</dbReference>
<dbReference type="Pfam" id="PF00542">
    <property type="entry name" value="Ribosomal_L12"/>
    <property type="match status" value="1"/>
</dbReference>
<dbReference type="GO" id="GO:0006412">
    <property type="term" value="P:translation"/>
    <property type="evidence" value="ECO:0007669"/>
    <property type="project" value="InterPro"/>
</dbReference>
<dbReference type="AlphaFoldDB" id="A0A7X3SKI6"/>
<dbReference type="GO" id="GO:0003735">
    <property type="term" value="F:structural constituent of ribosome"/>
    <property type="evidence" value="ECO:0007669"/>
    <property type="project" value="InterPro"/>
</dbReference>
<dbReference type="RefSeq" id="WP_159752722.1">
    <property type="nucleotide sequence ID" value="NZ_CATIFW010000038.1"/>
</dbReference>
<evidence type="ECO:0000313" key="3">
    <source>
        <dbReference type="Proteomes" id="UP000460412"/>
    </source>
</evidence>
<dbReference type="Proteomes" id="UP000460412">
    <property type="component" value="Unassembled WGS sequence"/>
</dbReference>
<evidence type="ECO:0000259" key="1">
    <source>
        <dbReference type="Pfam" id="PF00542"/>
    </source>
</evidence>
<accession>A0A7X3SKI6</accession>
<dbReference type="Gene3D" id="3.30.1390.10">
    <property type="match status" value="1"/>
</dbReference>
<dbReference type="InterPro" id="IPR014719">
    <property type="entry name" value="Ribosomal_bL12_C/ClpS-like"/>
</dbReference>
<name>A0A7X3SKI6_9FIRM</name>
<comment type="caution">
    <text evidence="2">The sequence shown here is derived from an EMBL/GenBank/DDBJ whole genome shotgun (WGS) entry which is preliminary data.</text>
</comment>
<evidence type="ECO:0000313" key="2">
    <source>
        <dbReference type="EMBL" id="MXP77411.1"/>
    </source>
</evidence>
<feature type="domain" description="Large ribosomal subunit protein bL12 C-terminal" evidence="1">
    <location>
        <begin position="41"/>
        <end position="92"/>
    </location>
</feature>
<reference evidence="2 3" key="1">
    <citation type="submission" date="2019-12" db="EMBL/GenBank/DDBJ databases">
        <title>Sporaefaciens musculi gen. nov., sp. nov., a novel bacterium isolated from the caecum of an obese mouse.</title>
        <authorList>
            <person name="Rasmussen T.S."/>
            <person name="Streidl T."/>
            <person name="Hitch T.C.A."/>
            <person name="Wortmann E."/>
            <person name="Deptula P."/>
            <person name="Hansen M."/>
            <person name="Nielsen D.S."/>
            <person name="Clavel T."/>
            <person name="Vogensen F.K."/>
        </authorList>
    </citation>
    <scope>NUCLEOTIDE SEQUENCE [LARGE SCALE GENOMIC DNA]</scope>
    <source>
        <strain evidence="2 3">WCA-9-b2</strain>
    </source>
</reference>